<evidence type="ECO:0000313" key="2">
    <source>
        <dbReference type="EMBL" id="KAK4438155.1"/>
    </source>
</evidence>
<dbReference type="Proteomes" id="UP001293254">
    <property type="component" value="Unassembled WGS sequence"/>
</dbReference>
<feature type="region of interest" description="Disordered" evidence="1">
    <location>
        <begin position="1"/>
        <end position="26"/>
    </location>
</feature>
<protein>
    <submittedName>
        <fullName evidence="2">Uncharacterized protein</fullName>
    </submittedName>
</protein>
<keyword evidence="3" id="KW-1185">Reference proteome</keyword>
<evidence type="ECO:0000256" key="1">
    <source>
        <dbReference type="SAM" id="MobiDB-lite"/>
    </source>
</evidence>
<name>A0AAE2CXL4_9LAMI</name>
<accession>A0AAE2CXL4</accession>
<dbReference type="EMBL" id="JACGWO010000001">
    <property type="protein sequence ID" value="KAK4438155.1"/>
    <property type="molecule type" value="Genomic_DNA"/>
</dbReference>
<sequence length="219" mass="24747">MSSRFSGSKHLKNSGPTRPPEPTRSAPLSLKMVFSYSRNPNPSFHFPKCLFVSSPSSLSFRRHHFPMSWEMVLLPRLSHHPHYIYSSHGCGTISVPQRMAMMRIGSAVRPGSFFGCMVYGRDVDNLWPMSPRFSGPKHLDGFGSTLLPDSTRSTPLFLKRVFSSSKNPNPSFSFPKYLLVSFPFFSWFSPPPFSHVVGNGSSPPIISPSPLYIFFPWLW</sequence>
<reference evidence="2" key="1">
    <citation type="submission" date="2020-06" db="EMBL/GenBank/DDBJ databases">
        <authorList>
            <person name="Li T."/>
            <person name="Hu X."/>
            <person name="Zhang T."/>
            <person name="Song X."/>
            <person name="Zhang H."/>
            <person name="Dai N."/>
            <person name="Sheng W."/>
            <person name="Hou X."/>
            <person name="Wei L."/>
        </authorList>
    </citation>
    <scope>NUCLEOTIDE SEQUENCE</scope>
    <source>
        <strain evidence="2">3651</strain>
        <tissue evidence="2">Leaf</tissue>
    </source>
</reference>
<reference evidence="2" key="2">
    <citation type="journal article" date="2024" name="Plant">
        <title>Genomic evolution and insights into agronomic trait innovations of Sesamum species.</title>
        <authorList>
            <person name="Miao H."/>
            <person name="Wang L."/>
            <person name="Qu L."/>
            <person name="Liu H."/>
            <person name="Sun Y."/>
            <person name="Le M."/>
            <person name="Wang Q."/>
            <person name="Wei S."/>
            <person name="Zheng Y."/>
            <person name="Lin W."/>
            <person name="Duan Y."/>
            <person name="Cao H."/>
            <person name="Xiong S."/>
            <person name="Wang X."/>
            <person name="Wei L."/>
            <person name="Li C."/>
            <person name="Ma Q."/>
            <person name="Ju M."/>
            <person name="Zhao R."/>
            <person name="Li G."/>
            <person name="Mu C."/>
            <person name="Tian Q."/>
            <person name="Mei H."/>
            <person name="Zhang T."/>
            <person name="Gao T."/>
            <person name="Zhang H."/>
        </authorList>
    </citation>
    <scope>NUCLEOTIDE SEQUENCE</scope>
    <source>
        <strain evidence="2">3651</strain>
    </source>
</reference>
<proteinExistence type="predicted"/>
<evidence type="ECO:0000313" key="3">
    <source>
        <dbReference type="Proteomes" id="UP001293254"/>
    </source>
</evidence>
<dbReference type="AlphaFoldDB" id="A0AAE2CXL4"/>
<gene>
    <name evidence="2" type="ORF">Salat_0149700</name>
</gene>
<comment type="caution">
    <text evidence="2">The sequence shown here is derived from an EMBL/GenBank/DDBJ whole genome shotgun (WGS) entry which is preliminary data.</text>
</comment>
<organism evidence="2 3">
    <name type="scientific">Sesamum alatum</name>
    <dbReference type="NCBI Taxonomy" id="300844"/>
    <lineage>
        <taxon>Eukaryota</taxon>
        <taxon>Viridiplantae</taxon>
        <taxon>Streptophyta</taxon>
        <taxon>Embryophyta</taxon>
        <taxon>Tracheophyta</taxon>
        <taxon>Spermatophyta</taxon>
        <taxon>Magnoliopsida</taxon>
        <taxon>eudicotyledons</taxon>
        <taxon>Gunneridae</taxon>
        <taxon>Pentapetalae</taxon>
        <taxon>asterids</taxon>
        <taxon>lamiids</taxon>
        <taxon>Lamiales</taxon>
        <taxon>Pedaliaceae</taxon>
        <taxon>Sesamum</taxon>
    </lineage>
</organism>